<feature type="compositionally biased region" description="Polar residues" evidence="1">
    <location>
        <begin position="70"/>
        <end position="88"/>
    </location>
</feature>
<evidence type="ECO:0000259" key="2">
    <source>
        <dbReference type="PROSITE" id="PS00028"/>
    </source>
</evidence>
<gene>
    <name evidence="3" type="ORF">HDK90DRAFT_465695</name>
</gene>
<dbReference type="SMART" id="SM00355">
    <property type="entry name" value="ZnF_C2H2"/>
    <property type="match status" value="2"/>
</dbReference>
<sequence>MAKQTNFRDFQLPHNDEENPQAFVYPDPTQLYDSRAPYYSWPPPDPPRSITPEPPLAADNGRTERIESPRTATSRIGPTLESTPNGPNEHTPAFGGGPTQPRERNPALGDTPVQSNNSNAPLSVNNSNNNDRVKRLFRCNFCPRSYTRIDIRRRHERTDHPHLCMSCRLCGYLVAKTPDLESHLRSSHRDAL</sequence>
<comment type="caution">
    <text evidence="3">The sequence shown here is derived from an EMBL/GenBank/DDBJ whole genome shotgun (WGS) entry which is preliminary data.</text>
</comment>
<accession>A0ABR1YQT1</accession>
<evidence type="ECO:0000313" key="4">
    <source>
        <dbReference type="Proteomes" id="UP001492380"/>
    </source>
</evidence>
<organism evidence="3 4">
    <name type="scientific">Phyllosticta capitalensis</name>
    <dbReference type="NCBI Taxonomy" id="121624"/>
    <lineage>
        <taxon>Eukaryota</taxon>
        <taxon>Fungi</taxon>
        <taxon>Dikarya</taxon>
        <taxon>Ascomycota</taxon>
        <taxon>Pezizomycotina</taxon>
        <taxon>Dothideomycetes</taxon>
        <taxon>Dothideomycetes incertae sedis</taxon>
        <taxon>Botryosphaeriales</taxon>
        <taxon>Phyllostictaceae</taxon>
        <taxon>Phyllosticta</taxon>
    </lineage>
</organism>
<dbReference type="EMBL" id="JBBWRZ010000005">
    <property type="protein sequence ID" value="KAK8235330.1"/>
    <property type="molecule type" value="Genomic_DNA"/>
</dbReference>
<feature type="region of interest" description="Disordered" evidence="1">
    <location>
        <begin position="1"/>
        <end position="129"/>
    </location>
</feature>
<reference evidence="3 4" key="1">
    <citation type="submission" date="2024-04" db="EMBL/GenBank/DDBJ databases">
        <title>Phyllosticta paracitricarpa is synonymous to the EU quarantine fungus P. citricarpa based on phylogenomic analyses.</title>
        <authorList>
            <consortium name="Lawrence Berkeley National Laboratory"/>
            <person name="Van Ingen-Buijs V.A."/>
            <person name="Van Westerhoven A.C."/>
            <person name="Haridas S."/>
            <person name="Skiadas P."/>
            <person name="Martin F."/>
            <person name="Groenewald J.Z."/>
            <person name="Crous P.W."/>
            <person name="Seidl M.F."/>
        </authorList>
    </citation>
    <scope>NUCLEOTIDE SEQUENCE [LARGE SCALE GENOMIC DNA]</scope>
    <source>
        <strain evidence="3 4">CBS 123374</strain>
    </source>
</reference>
<feature type="compositionally biased region" description="Pro residues" evidence="1">
    <location>
        <begin position="40"/>
        <end position="55"/>
    </location>
</feature>
<dbReference type="InterPro" id="IPR013087">
    <property type="entry name" value="Znf_C2H2_type"/>
</dbReference>
<feature type="domain" description="C2H2-type" evidence="2">
    <location>
        <begin position="167"/>
        <end position="188"/>
    </location>
</feature>
<keyword evidence="4" id="KW-1185">Reference proteome</keyword>
<dbReference type="Proteomes" id="UP001492380">
    <property type="component" value="Unassembled WGS sequence"/>
</dbReference>
<name>A0ABR1YQT1_9PEZI</name>
<dbReference type="PROSITE" id="PS00028">
    <property type="entry name" value="ZINC_FINGER_C2H2_1"/>
    <property type="match status" value="2"/>
</dbReference>
<dbReference type="Gene3D" id="3.30.160.60">
    <property type="entry name" value="Classic Zinc Finger"/>
    <property type="match status" value="1"/>
</dbReference>
<feature type="domain" description="C2H2-type" evidence="2">
    <location>
        <begin position="139"/>
        <end position="160"/>
    </location>
</feature>
<protein>
    <recommendedName>
        <fullName evidence="2">C2H2-type domain-containing protein</fullName>
    </recommendedName>
</protein>
<feature type="compositionally biased region" description="Low complexity" evidence="1">
    <location>
        <begin position="115"/>
        <end position="129"/>
    </location>
</feature>
<evidence type="ECO:0000313" key="3">
    <source>
        <dbReference type="EMBL" id="KAK8235330.1"/>
    </source>
</evidence>
<proteinExistence type="predicted"/>
<evidence type="ECO:0000256" key="1">
    <source>
        <dbReference type="SAM" id="MobiDB-lite"/>
    </source>
</evidence>